<dbReference type="SMART" id="SM00448">
    <property type="entry name" value="REC"/>
    <property type="match status" value="1"/>
</dbReference>
<evidence type="ECO:0000313" key="9">
    <source>
        <dbReference type="EMBL" id="TWB94854.1"/>
    </source>
</evidence>
<dbReference type="InterPro" id="IPR036097">
    <property type="entry name" value="HisK_dim/P_sf"/>
</dbReference>
<feature type="domain" description="PAC" evidence="8">
    <location>
        <begin position="222"/>
        <end position="274"/>
    </location>
</feature>
<dbReference type="AlphaFoldDB" id="A0A560LKE5"/>
<dbReference type="PRINTS" id="PR00344">
    <property type="entry name" value="BCTRLSENSOR"/>
</dbReference>
<comment type="caution">
    <text evidence="9">The sequence shown here is derived from an EMBL/GenBank/DDBJ whole genome shotgun (WGS) entry which is preliminary data.</text>
</comment>
<dbReference type="InterPro" id="IPR005467">
    <property type="entry name" value="His_kinase_dom"/>
</dbReference>
<dbReference type="RefSeq" id="WP_246667626.1">
    <property type="nucleotide sequence ID" value="NZ_VITY01000009.1"/>
</dbReference>
<comment type="caution">
    <text evidence="4">Lacks conserved residue(s) required for the propagation of feature annotation.</text>
</comment>
<dbReference type="EC" id="2.7.13.3" evidence="2"/>
<evidence type="ECO:0000259" key="7">
    <source>
        <dbReference type="PROSITE" id="PS50110"/>
    </source>
</evidence>
<dbReference type="InterPro" id="IPR001610">
    <property type="entry name" value="PAC"/>
</dbReference>
<dbReference type="InterPro" id="IPR035965">
    <property type="entry name" value="PAS-like_dom_sf"/>
</dbReference>
<dbReference type="CDD" id="cd00130">
    <property type="entry name" value="PAS"/>
    <property type="match status" value="1"/>
</dbReference>
<feature type="coiled-coil region" evidence="5">
    <location>
        <begin position="272"/>
        <end position="324"/>
    </location>
</feature>
<dbReference type="STRING" id="1755647.AS156_29970"/>
<dbReference type="Proteomes" id="UP000321304">
    <property type="component" value="Unassembled WGS sequence"/>
</dbReference>
<name>A0A560LKE5_9BRAD</name>
<dbReference type="InterPro" id="IPR000014">
    <property type="entry name" value="PAS"/>
</dbReference>
<dbReference type="InterPro" id="IPR036890">
    <property type="entry name" value="HATPase_C_sf"/>
</dbReference>
<dbReference type="InterPro" id="IPR013655">
    <property type="entry name" value="PAS_fold_3"/>
</dbReference>
<keyword evidence="3 4" id="KW-0597">Phosphoprotein</keyword>
<dbReference type="Pfam" id="PF00072">
    <property type="entry name" value="Response_reg"/>
    <property type="match status" value="1"/>
</dbReference>
<dbReference type="InterPro" id="IPR011006">
    <property type="entry name" value="CheY-like_superfamily"/>
</dbReference>
<dbReference type="Pfam" id="PF08447">
    <property type="entry name" value="PAS_3"/>
    <property type="match status" value="1"/>
</dbReference>
<keyword evidence="5" id="KW-0175">Coiled coil</keyword>
<dbReference type="SMART" id="SM00387">
    <property type="entry name" value="HATPase_c"/>
    <property type="match status" value="1"/>
</dbReference>
<dbReference type="SMART" id="SM00388">
    <property type="entry name" value="HisKA"/>
    <property type="match status" value="1"/>
</dbReference>
<dbReference type="PROSITE" id="PS50113">
    <property type="entry name" value="PAC"/>
    <property type="match status" value="1"/>
</dbReference>
<dbReference type="SUPFAM" id="SSF55874">
    <property type="entry name" value="ATPase domain of HSP90 chaperone/DNA topoisomerase II/histidine kinase"/>
    <property type="match status" value="1"/>
</dbReference>
<dbReference type="PANTHER" id="PTHR43065">
    <property type="entry name" value="SENSOR HISTIDINE KINASE"/>
    <property type="match status" value="1"/>
</dbReference>
<evidence type="ECO:0000256" key="2">
    <source>
        <dbReference type="ARBA" id="ARBA00012438"/>
    </source>
</evidence>
<dbReference type="Gene3D" id="3.30.450.20">
    <property type="entry name" value="PAS domain"/>
    <property type="match status" value="1"/>
</dbReference>
<dbReference type="Pfam" id="PF02518">
    <property type="entry name" value="HATPase_c"/>
    <property type="match status" value="1"/>
</dbReference>
<evidence type="ECO:0000256" key="4">
    <source>
        <dbReference type="PROSITE-ProRule" id="PRU00169"/>
    </source>
</evidence>
<feature type="domain" description="Response regulatory" evidence="7">
    <location>
        <begin position="581"/>
        <end position="692"/>
    </location>
</feature>
<evidence type="ECO:0000259" key="6">
    <source>
        <dbReference type="PROSITE" id="PS50109"/>
    </source>
</evidence>
<dbReference type="PROSITE" id="PS50110">
    <property type="entry name" value="RESPONSE_REGULATORY"/>
    <property type="match status" value="2"/>
</dbReference>
<evidence type="ECO:0000256" key="3">
    <source>
        <dbReference type="ARBA" id="ARBA00022553"/>
    </source>
</evidence>
<protein>
    <recommendedName>
        <fullName evidence="2">histidine kinase</fullName>
        <ecNumber evidence="2">2.7.13.3</ecNumber>
    </recommendedName>
</protein>
<dbReference type="PANTHER" id="PTHR43065:SF42">
    <property type="entry name" value="TWO-COMPONENT SENSOR PPRA"/>
    <property type="match status" value="1"/>
</dbReference>
<dbReference type="Gene3D" id="2.10.70.100">
    <property type="match status" value="1"/>
</dbReference>
<dbReference type="NCBIfam" id="TIGR00229">
    <property type="entry name" value="sensory_box"/>
    <property type="match status" value="1"/>
</dbReference>
<gene>
    <name evidence="9" type="ORF">FBZ93_109294</name>
</gene>
<dbReference type="Gene3D" id="3.40.50.2300">
    <property type="match status" value="1"/>
</dbReference>
<dbReference type="SUPFAM" id="SSF55785">
    <property type="entry name" value="PYP-like sensor domain (PAS domain)"/>
    <property type="match status" value="1"/>
</dbReference>
<dbReference type="InterPro" id="IPR003594">
    <property type="entry name" value="HATPase_dom"/>
</dbReference>
<organism evidence="9 10">
    <name type="scientific">Bradyrhizobium macuxiense</name>
    <dbReference type="NCBI Taxonomy" id="1755647"/>
    <lineage>
        <taxon>Bacteria</taxon>
        <taxon>Pseudomonadati</taxon>
        <taxon>Pseudomonadota</taxon>
        <taxon>Alphaproteobacteria</taxon>
        <taxon>Hyphomicrobiales</taxon>
        <taxon>Nitrobacteraceae</taxon>
        <taxon>Bradyrhizobium</taxon>
    </lineage>
</organism>
<dbReference type="GO" id="GO:0000155">
    <property type="term" value="F:phosphorelay sensor kinase activity"/>
    <property type="evidence" value="ECO:0007669"/>
    <property type="project" value="InterPro"/>
</dbReference>
<proteinExistence type="predicted"/>
<dbReference type="Gene3D" id="1.10.287.130">
    <property type="match status" value="1"/>
</dbReference>
<dbReference type="Gene3D" id="3.30.565.10">
    <property type="entry name" value="Histidine kinase-like ATPase, C-terminal domain"/>
    <property type="match status" value="1"/>
</dbReference>
<keyword evidence="10" id="KW-1185">Reference proteome</keyword>
<dbReference type="SUPFAM" id="SSF52172">
    <property type="entry name" value="CheY-like"/>
    <property type="match status" value="2"/>
</dbReference>
<dbReference type="InterPro" id="IPR000700">
    <property type="entry name" value="PAS-assoc_C"/>
</dbReference>
<feature type="modified residue" description="4-aspartylphosphate" evidence="4">
    <location>
        <position position="631"/>
    </location>
</feature>
<evidence type="ECO:0000313" key="10">
    <source>
        <dbReference type="Proteomes" id="UP000321304"/>
    </source>
</evidence>
<evidence type="ECO:0000259" key="8">
    <source>
        <dbReference type="PROSITE" id="PS50113"/>
    </source>
</evidence>
<dbReference type="SMART" id="SM00086">
    <property type="entry name" value="PAC"/>
    <property type="match status" value="1"/>
</dbReference>
<evidence type="ECO:0000256" key="5">
    <source>
        <dbReference type="SAM" id="Coils"/>
    </source>
</evidence>
<dbReference type="Pfam" id="PF00512">
    <property type="entry name" value="HisKA"/>
    <property type="match status" value="1"/>
</dbReference>
<dbReference type="InterPro" id="IPR001789">
    <property type="entry name" value="Sig_transdc_resp-reg_receiver"/>
</dbReference>
<feature type="domain" description="Histidine kinase" evidence="6">
    <location>
        <begin position="333"/>
        <end position="561"/>
    </location>
</feature>
<dbReference type="InterPro" id="IPR003661">
    <property type="entry name" value="HisK_dim/P_dom"/>
</dbReference>
<dbReference type="PROSITE" id="PS50109">
    <property type="entry name" value="HIS_KIN"/>
    <property type="match status" value="1"/>
</dbReference>
<dbReference type="EMBL" id="VITY01000009">
    <property type="protein sequence ID" value="TWB94854.1"/>
    <property type="molecule type" value="Genomic_DNA"/>
</dbReference>
<reference evidence="9 10" key="1">
    <citation type="submission" date="2019-06" db="EMBL/GenBank/DDBJ databases">
        <title>Genomic Encyclopedia of Type Strains, Phase IV (KMG-V): Genome sequencing to study the core and pangenomes of soil and plant-associated prokaryotes.</title>
        <authorList>
            <person name="Whitman W."/>
        </authorList>
    </citation>
    <scope>NUCLEOTIDE SEQUENCE [LARGE SCALE GENOMIC DNA]</scope>
    <source>
        <strain evidence="9 10">BR 10355</strain>
    </source>
</reference>
<feature type="domain" description="Response regulatory" evidence="7">
    <location>
        <begin position="9"/>
        <end position="129"/>
    </location>
</feature>
<dbReference type="SUPFAM" id="SSF47384">
    <property type="entry name" value="Homodimeric domain of signal transducing histidine kinase"/>
    <property type="match status" value="1"/>
</dbReference>
<sequence>MKPGPSSERAVILAASERDAVKTAHLIKEAGYYANICGDLAELERQVASGAGLAIIADEAIRTADLAGLTRWLNEQPSWSDFPIVLMSEGGGSERSPEAARLGRALGNVTFIERPFHPTTLVSLVGAAVRGRRRQYQTRAILEDLTESESLLQTALNAGHLGALELHVPDFELEASATCKRYFGRAASLPFTYQELLEAVHPDDRARRQEVVEHTLKTGTDYKIEYRNIWPDGSQHWVDVRARAVRGPDGGIRSLVGVCSDITARKTAEIEREALLAQLAAERSALAELTATLEQRVEQRTADLMKEVAARERAQEQLRHAQKLEAIGQLTGGVAHDFNNLLMAVMGNLDLLRKRMPEDPRLQRLVDGALQGAERGASLTQRLLAFARQQDLRAVPVDLGALVRDMSELLERSLGPRIVLRLDIPEGLPPACVDANQLELAVLNLAINARDAMPDGGVIEIGLAAWQAKNEPTRNEQTKSDPALHPGNYLKLSVVDSGTGMSPDVLKRAIEPFFSSKPVGKGTGLGLSMVHGLAVQLGGALQLSSAVGKGTTAVLVLPVATAAPEAASPVPVAQPVKRSAVILLVDDDPLIAMSTMEMLEDLGHRVIGANSGPHALDILRSDQEIDLMMTDHVMPGMTGIELAAASREVRPQLVVLLATGYAELPDGTHVDLPRLAKPYHQDQLRERLDQLLGQGVKQHAAAAGASADTLTAQSTLSPSP</sequence>
<accession>A0A560LKE5</accession>
<dbReference type="InterPro" id="IPR004358">
    <property type="entry name" value="Sig_transdc_His_kin-like_C"/>
</dbReference>
<evidence type="ECO:0000256" key="1">
    <source>
        <dbReference type="ARBA" id="ARBA00000085"/>
    </source>
</evidence>
<comment type="catalytic activity">
    <reaction evidence="1">
        <text>ATP + protein L-histidine = ADP + protein N-phospho-L-histidine.</text>
        <dbReference type="EC" id="2.7.13.3"/>
    </reaction>
</comment>
<dbReference type="CDD" id="cd00082">
    <property type="entry name" value="HisKA"/>
    <property type="match status" value="1"/>
</dbReference>